<keyword evidence="4 8" id="KW-0378">Hydrolase</keyword>
<dbReference type="OrthoDB" id="9782620at2"/>
<dbReference type="EC" id="3.4.-.-" evidence="8"/>
<dbReference type="Proteomes" id="UP000193834">
    <property type="component" value="Unassembled WGS sequence"/>
</dbReference>
<accession>A0A1X7IKH0</accession>
<dbReference type="GO" id="GO:0008233">
    <property type="term" value="F:peptidase activity"/>
    <property type="evidence" value="ECO:0007669"/>
    <property type="project" value="UniProtKB-KW"/>
</dbReference>
<dbReference type="RefSeq" id="WP_085492777.1">
    <property type="nucleotide sequence ID" value="NZ_FXAZ01000001.1"/>
</dbReference>
<dbReference type="STRING" id="1852522.SAMN06295960_0521"/>
<gene>
    <name evidence="9" type="ORF">SAMN06295960_0521</name>
</gene>
<dbReference type="GO" id="GO:0106300">
    <property type="term" value="P:protein-DNA covalent cross-linking repair"/>
    <property type="evidence" value="ECO:0007669"/>
    <property type="project" value="InterPro"/>
</dbReference>
<comment type="similarity">
    <text evidence="1 8">Belongs to the SOS response-associated peptidase family.</text>
</comment>
<dbReference type="Pfam" id="PF02586">
    <property type="entry name" value="SRAP"/>
    <property type="match status" value="1"/>
</dbReference>
<name>A0A1X7IKH0_9BACL</name>
<dbReference type="InterPro" id="IPR036590">
    <property type="entry name" value="SRAP-like"/>
</dbReference>
<reference evidence="9 10" key="1">
    <citation type="submission" date="2017-04" db="EMBL/GenBank/DDBJ databases">
        <authorList>
            <person name="Afonso C.L."/>
            <person name="Miller P.J."/>
            <person name="Scott M.A."/>
            <person name="Spackman E."/>
            <person name="Goraichik I."/>
            <person name="Dimitrov K.M."/>
            <person name="Suarez D.L."/>
            <person name="Swayne D.E."/>
        </authorList>
    </citation>
    <scope>NUCLEOTIDE SEQUENCE [LARGE SCALE GENOMIC DNA]</scope>
    <source>
        <strain evidence="9 10">11</strain>
    </source>
</reference>
<keyword evidence="7" id="KW-0456">Lyase</keyword>
<dbReference type="EMBL" id="FXAZ01000001">
    <property type="protein sequence ID" value="SMG14999.1"/>
    <property type="molecule type" value="Genomic_DNA"/>
</dbReference>
<evidence type="ECO:0000256" key="6">
    <source>
        <dbReference type="ARBA" id="ARBA00023125"/>
    </source>
</evidence>
<dbReference type="PANTHER" id="PTHR13604:SF0">
    <property type="entry name" value="ABASIC SITE PROCESSING PROTEIN HMCES"/>
    <property type="match status" value="1"/>
</dbReference>
<evidence type="ECO:0000256" key="3">
    <source>
        <dbReference type="ARBA" id="ARBA00022763"/>
    </source>
</evidence>
<dbReference type="SUPFAM" id="SSF143081">
    <property type="entry name" value="BB1717-like"/>
    <property type="match status" value="1"/>
</dbReference>
<keyword evidence="6" id="KW-0238">DNA-binding</keyword>
<dbReference type="GO" id="GO:0006508">
    <property type="term" value="P:proteolysis"/>
    <property type="evidence" value="ECO:0007669"/>
    <property type="project" value="UniProtKB-KW"/>
</dbReference>
<dbReference type="GO" id="GO:0003697">
    <property type="term" value="F:single-stranded DNA binding"/>
    <property type="evidence" value="ECO:0007669"/>
    <property type="project" value="InterPro"/>
</dbReference>
<evidence type="ECO:0000256" key="7">
    <source>
        <dbReference type="ARBA" id="ARBA00023239"/>
    </source>
</evidence>
<evidence type="ECO:0000256" key="4">
    <source>
        <dbReference type="ARBA" id="ARBA00022801"/>
    </source>
</evidence>
<keyword evidence="3" id="KW-0227">DNA damage</keyword>
<dbReference type="AlphaFoldDB" id="A0A1X7IKH0"/>
<sequence>MCGRYTLTVTWEELLIYYSLEESPLPFHQPRYNVAPSQVMPALIHDGQKRRIGPLRWGLIPSWAKDERIAYRTINARAETLLDKPAFRQSFQRKRCIIPADSFYEWKLIDKKNKQPMRIVPGQGRLFHMAGLYDTWVHPVDGAKISTFTIITTTPNKKMETIHDRMPVLLPAEHIDTWLKRDNSDVRQLQALLKPAPDEWLDMYPVSSEVGRVHHDSPACIAAIDDPPILF</sequence>
<organism evidence="9 10">
    <name type="scientific">Paenibacillus aquistagni</name>
    <dbReference type="NCBI Taxonomy" id="1852522"/>
    <lineage>
        <taxon>Bacteria</taxon>
        <taxon>Bacillati</taxon>
        <taxon>Bacillota</taxon>
        <taxon>Bacilli</taxon>
        <taxon>Bacillales</taxon>
        <taxon>Paenibacillaceae</taxon>
        <taxon>Paenibacillus</taxon>
    </lineage>
</organism>
<keyword evidence="2 8" id="KW-0645">Protease</keyword>
<keyword evidence="5" id="KW-0190">Covalent protein-DNA linkage</keyword>
<dbReference type="GO" id="GO:0016829">
    <property type="term" value="F:lyase activity"/>
    <property type="evidence" value="ECO:0007669"/>
    <property type="project" value="UniProtKB-KW"/>
</dbReference>
<protein>
    <recommendedName>
        <fullName evidence="8">Abasic site processing protein</fullName>
        <ecNumber evidence="8">3.4.-.-</ecNumber>
    </recommendedName>
</protein>
<evidence type="ECO:0000256" key="2">
    <source>
        <dbReference type="ARBA" id="ARBA00022670"/>
    </source>
</evidence>
<evidence type="ECO:0000256" key="1">
    <source>
        <dbReference type="ARBA" id="ARBA00008136"/>
    </source>
</evidence>
<evidence type="ECO:0000256" key="8">
    <source>
        <dbReference type="RuleBase" id="RU364100"/>
    </source>
</evidence>
<dbReference type="Gene3D" id="3.90.1680.10">
    <property type="entry name" value="SOS response associated peptidase-like"/>
    <property type="match status" value="1"/>
</dbReference>
<evidence type="ECO:0000313" key="10">
    <source>
        <dbReference type="Proteomes" id="UP000193834"/>
    </source>
</evidence>
<evidence type="ECO:0000313" key="9">
    <source>
        <dbReference type="EMBL" id="SMG14999.1"/>
    </source>
</evidence>
<evidence type="ECO:0000256" key="5">
    <source>
        <dbReference type="ARBA" id="ARBA00023124"/>
    </source>
</evidence>
<proteinExistence type="inferred from homology"/>
<keyword evidence="10" id="KW-1185">Reference proteome</keyword>
<dbReference type="InterPro" id="IPR003738">
    <property type="entry name" value="SRAP"/>
</dbReference>
<dbReference type="PANTHER" id="PTHR13604">
    <property type="entry name" value="DC12-RELATED"/>
    <property type="match status" value="1"/>
</dbReference>